<evidence type="ECO:0000259" key="8">
    <source>
        <dbReference type="SMART" id="SM00861"/>
    </source>
</evidence>
<evidence type="ECO:0000313" key="9">
    <source>
        <dbReference type="EMBL" id="GAA2393633.1"/>
    </source>
</evidence>
<dbReference type="Proteomes" id="UP001501444">
    <property type="component" value="Unassembled WGS sequence"/>
</dbReference>
<dbReference type="SUPFAM" id="SSF52922">
    <property type="entry name" value="TK C-terminal domain-like"/>
    <property type="match status" value="1"/>
</dbReference>
<dbReference type="Pfam" id="PF02779">
    <property type="entry name" value="Transket_pyr"/>
    <property type="match status" value="1"/>
</dbReference>
<keyword evidence="6 7" id="KW-0670">Pyruvate</keyword>
<keyword evidence="4 7" id="KW-0560">Oxidoreductase</keyword>
<sequence length="330" mass="35341">MRVAENLNRALHGVLADDPGVHVLGEDITDPYGGAFKATRGLSDRFPDRVHAMPLSENAIVGVAGGLALAGDKAIVEIMFSDFVGLAFDAVLNLLSKSVTMYGRRVPMPVVVRCPTGGGRGYGPTHSQSLQKHFLGIPGLSVYEMSPFHEIRDQFDAMLASAEPCLYFEDKVLYTRPMYTGGVVDDLLRYELADGVARVCAEDPQAATCVVIAPGGVAHRAMAAIRSVLVEDETSCVLLVPDRLYPFDVRPLLPLLARAGAVVVAEESTAGGTWGADVAAAVHEELWGRLRRPVVLAHSAGSVVPAAVHLERTVLLQEENIRDAIRRAVA</sequence>
<dbReference type="InterPro" id="IPR029061">
    <property type="entry name" value="THDP-binding"/>
</dbReference>
<dbReference type="Gene3D" id="3.40.50.920">
    <property type="match status" value="1"/>
</dbReference>
<evidence type="ECO:0000256" key="7">
    <source>
        <dbReference type="RuleBase" id="RU364074"/>
    </source>
</evidence>
<dbReference type="SMART" id="SM00861">
    <property type="entry name" value="Transket_pyr"/>
    <property type="match status" value="1"/>
</dbReference>
<accession>A0ABN3I434</accession>
<evidence type="ECO:0000256" key="2">
    <source>
        <dbReference type="ARBA" id="ARBA00012281"/>
    </source>
</evidence>
<dbReference type="EMBL" id="BAAARV010000136">
    <property type="protein sequence ID" value="GAA2393633.1"/>
    <property type="molecule type" value="Genomic_DNA"/>
</dbReference>
<evidence type="ECO:0000313" key="10">
    <source>
        <dbReference type="Proteomes" id="UP001501444"/>
    </source>
</evidence>
<feature type="domain" description="Transketolase-like pyrimidine-binding" evidence="8">
    <location>
        <begin position="1"/>
        <end position="176"/>
    </location>
</feature>
<dbReference type="InterPro" id="IPR009014">
    <property type="entry name" value="Transketo_C/PFOR_II"/>
</dbReference>
<keyword evidence="5 7" id="KW-0786">Thiamine pyrophosphate</keyword>
<dbReference type="RefSeq" id="WP_344620472.1">
    <property type="nucleotide sequence ID" value="NZ_BAAARV010000136.1"/>
</dbReference>
<dbReference type="Gene3D" id="3.40.50.970">
    <property type="match status" value="1"/>
</dbReference>
<comment type="catalytic activity">
    <reaction evidence="7">
        <text>N(6)-[(R)-lipoyl]-L-lysyl-[protein] + pyruvate + H(+) = N(6)-[(R)-S(8)-acetyldihydrolipoyl]-L-lysyl-[protein] + CO2</text>
        <dbReference type="Rhea" id="RHEA:19189"/>
        <dbReference type="Rhea" id="RHEA-COMP:10474"/>
        <dbReference type="Rhea" id="RHEA-COMP:10478"/>
        <dbReference type="ChEBI" id="CHEBI:15361"/>
        <dbReference type="ChEBI" id="CHEBI:15378"/>
        <dbReference type="ChEBI" id="CHEBI:16526"/>
        <dbReference type="ChEBI" id="CHEBI:83099"/>
        <dbReference type="ChEBI" id="CHEBI:83111"/>
        <dbReference type="EC" id="1.2.4.1"/>
    </reaction>
</comment>
<comment type="caution">
    <text evidence="9">The sequence shown here is derived from an EMBL/GenBank/DDBJ whole genome shotgun (WGS) entry which is preliminary data.</text>
</comment>
<evidence type="ECO:0000256" key="3">
    <source>
        <dbReference type="ARBA" id="ARBA00016138"/>
    </source>
</evidence>
<dbReference type="EC" id="1.2.4.1" evidence="2 7"/>
<evidence type="ECO:0000256" key="1">
    <source>
        <dbReference type="ARBA" id="ARBA00001964"/>
    </source>
</evidence>
<reference evidence="9 10" key="1">
    <citation type="journal article" date="2019" name="Int. J. Syst. Evol. Microbiol.">
        <title>The Global Catalogue of Microorganisms (GCM) 10K type strain sequencing project: providing services to taxonomists for standard genome sequencing and annotation.</title>
        <authorList>
            <consortium name="The Broad Institute Genomics Platform"/>
            <consortium name="The Broad Institute Genome Sequencing Center for Infectious Disease"/>
            <person name="Wu L."/>
            <person name="Ma J."/>
        </authorList>
    </citation>
    <scope>NUCLEOTIDE SEQUENCE [LARGE SCALE GENOMIC DNA]</scope>
    <source>
        <strain evidence="9 10">JCM 3272</strain>
    </source>
</reference>
<dbReference type="InterPro" id="IPR005475">
    <property type="entry name" value="Transketolase-like_Pyr-bd"/>
</dbReference>
<evidence type="ECO:0000256" key="5">
    <source>
        <dbReference type="ARBA" id="ARBA00023052"/>
    </source>
</evidence>
<dbReference type="PANTHER" id="PTHR11624">
    <property type="entry name" value="DEHYDROGENASE RELATED"/>
    <property type="match status" value="1"/>
</dbReference>
<dbReference type="Pfam" id="PF02780">
    <property type="entry name" value="Transketolase_C"/>
    <property type="match status" value="1"/>
</dbReference>
<gene>
    <name evidence="9" type="ORF">GCM10010170_106860</name>
</gene>
<dbReference type="PANTHER" id="PTHR11624:SF96">
    <property type="entry name" value="PYRUVATE DEHYDROGENASE E1 COMPONENT SUBUNIT BETA, MITOCHONDRIAL"/>
    <property type="match status" value="1"/>
</dbReference>
<protein>
    <recommendedName>
        <fullName evidence="3 7">Pyruvate dehydrogenase E1 component subunit beta</fullName>
        <ecNumber evidence="2 7">1.2.4.1</ecNumber>
    </recommendedName>
</protein>
<name>A0ABN3I434_9ACTN</name>
<dbReference type="InterPro" id="IPR033248">
    <property type="entry name" value="Transketolase_C"/>
</dbReference>
<evidence type="ECO:0000256" key="6">
    <source>
        <dbReference type="ARBA" id="ARBA00023317"/>
    </source>
</evidence>
<comment type="cofactor">
    <cofactor evidence="1 7">
        <name>thiamine diphosphate</name>
        <dbReference type="ChEBI" id="CHEBI:58937"/>
    </cofactor>
</comment>
<keyword evidence="10" id="KW-1185">Reference proteome</keyword>
<dbReference type="SUPFAM" id="SSF52518">
    <property type="entry name" value="Thiamin diphosphate-binding fold (THDP-binding)"/>
    <property type="match status" value="1"/>
</dbReference>
<evidence type="ECO:0000256" key="4">
    <source>
        <dbReference type="ARBA" id="ARBA00023002"/>
    </source>
</evidence>
<organism evidence="9 10">
    <name type="scientific">Dactylosporangium salmoneum</name>
    <dbReference type="NCBI Taxonomy" id="53361"/>
    <lineage>
        <taxon>Bacteria</taxon>
        <taxon>Bacillati</taxon>
        <taxon>Actinomycetota</taxon>
        <taxon>Actinomycetes</taxon>
        <taxon>Micromonosporales</taxon>
        <taxon>Micromonosporaceae</taxon>
        <taxon>Dactylosporangium</taxon>
    </lineage>
</organism>
<comment type="function">
    <text evidence="7">The pyruvate dehydrogenase complex catalyzes the overall conversion of pyruvate to acetyl-CoA and CO2.</text>
</comment>
<proteinExistence type="predicted"/>
<dbReference type="InterPro" id="IPR027110">
    <property type="entry name" value="PDHB_mito-type"/>
</dbReference>